<dbReference type="Gene3D" id="1.10.10.10">
    <property type="entry name" value="Winged helix-like DNA-binding domain superfamily/Winged helix DNA-binding domain"/>
    <property type="match status" value="1"/>
</dbReference>
<dbReference type="Proteomes" id="UP000217199">
    <property type="component" value="Unassembled WGS sequence"/>
</dbReference>
<dbReference type="GO" id="GO:0008180">
    <property type="term" value="C:COP9 signalosome"/>
    <property type="evidence" value="ECO:0007669"/>
    <property type="project" value="UniProtKB-KW"/>
</dbReference>
<sequence>MDRKLAQLQTIAPKDKAQGYISLLSEALSQGSGAIRDVHAVLTNALTQDNVGQVVQRQVLTTLTEQLRSEVVKDGEVKRQIIEDAIAIAQPSGSTSAALQFEEQVNDLRKQLADILEDEDDWSGSARVLMGLKLDSWTDDAKLDTYIRITRLLLEDEDNVQAEAYYHRAALLMGSTVTEVTQLHFKLCQARISDYSRKFLEAASRYHEISWMGLVAEEERTFALSAAVTCAVLAPAGPNRSRVLASLCRDERTAQLPSYNILTKMFLDRILKPSEVKEFEATLRPHQLARISQSSNDKLAASASTADDDLTNTGETVSTRIGPSTVLDRAVLEHNLLASSKIYNNITFHGLGALLDLTPRAAETMARRMIEQGRLKASIDQVERLISFEDTKEEDDAQGKAGGLGEVDMQTEDTGAPFTKKWDMQIRMTAANVESIVQYLADKNLVSFPA</sequence>
<dbReference type="PROSITE" id="PS50250">
    <property type="entry name" value="PCI"/>
    <property type="match status" value="1"/>
</dbReference>
<comment type="similarity">
    <text evidence="3">Belongs to the CSN4 family.</text>
</comment>
<keyword evidence="6" id="KW-0736">Signalosome</keyword>
<evidence type="ECO:0000259" key="9">
    <source>
        <dbReference type="PROSITE" id="PS50250"/>
    </source>
</evidence>
<evidence type="ECO:0000256" key="5">
    <source>
        <dbReference type="ARBA" id="ARBA00022490"/>
    </source>
</evidence>
<feature type="domain" description="PCI" evidence="9">
    <location>
        <begin position="195"/>
        <end position="393"/>
    </location>
</feature>
<dbReference type="EMBL" id="NBII01000003">
    <property type="protein sequence ID" value="PAV21176.1"/>
    <property type="molecule type" value="Genomic_DNA"/>
</dbReference>
<evidence type="ECO:0000256" key="7">
    <source>
        <dbReference type="ARBA" id="ARBA00023242"/>
    </source>
</evidence>
<feature type="region of interest" description="Disordered" evidence="8">
    <location>
        <begin position="391"/>
        <end position="410"/>
    </location>
</feature>
<organism evidence="10 11">
    <name type="scientific">Pyrrhoderma noxium</name>
    <dbReference type="NCBI Taxonomy" id="2282107"/>
    <lineage>
        <taxon>Eukaryota</taxon>
        <taxon>Fungi</taxon>
        <taxon>Dikarya</taxon>
        <taxon>Basidiomycota</taxon>
        <taxon>Agaricomycotina</taxon>
        <taxon>Agaricomycetes</taxon>
        <taxon>Hymenochaetales</taxon>
        <taxon>Hymenochaetaceae</taxon>
        <taxon>Pyrrhoderma</taxon>
    </lineage>
</organism>
<dbReference type="PANTHER" id="PTHR10855">
    <property type="entry name" value="26S PROTEASOME NON-ATPASE REGULATORY SUBUNIT 12/COP9 SIGNALOSOME COMPLEX SUBUNIT 4"/>
    <property type="match status" value="1"/>
</dbReference>
<comment type="caution">
    <text evidence="10">The sequence shown here is derived from an EMBL/GenBank/DDBJ whole genome shotgun (WGS) entry which is preliminary data.</text>
</comment>
<dbReference type="FunFam" id="1.10.10.10:FF:000658">
    <property type="entry name" value="COP9 signalosome complex subunit 4, putative"/>
    <property type="match status" value="1"/>
</dbReference>
<comment type="subcellular location">
    <subcellularLocation>
        <location evidence="2">Cytoplasm</location>
    </subcellularLocation>
    <subcellularLocation>
        <location evidence="1">Nucleus</location>
    </subcellularLocation>
</comment>
<dbReference type="STRING" id="2282107.A0A286UNK4"/>
<dbReference type="InParanoid" id="A0A286UNK4"/>
<dbReference type="InterPro" id="IPR054559">
    <property type="entry name" value="PSMD12-CSN4-like_N"/>
</dbReference>
<dbReference type="PANTHER" id="PTHR10855:SF2">
    <property type="entry name" value="COP9 SIGNALOSOME COMPLEX SUBUNIT 4"/>
    <property type="match status" value="1"/>
</dbReference>
<dbReference type="InterPro" id="IPR036390">
    <property type="entry name" value="WH_DNA-bd_sf"/>
</dbReference>
<keyword evidence="5" id="KW-0963">Cytoplasm</keyword>
<dbReference type="Pfam" id="PF01399">
    <property type="entry name" value="PCI"/>
    <property type="match status" value="1"/>
</dbReference>
<evidence type="ECO:0000256" key="8">
    <source>
        <dbReference type="SAM" id="MobiDB-lite"/>
    </source>
</evidence>
<dbReference type="SMART" id="SM00088">
    <property type="entry name" value="PINT"/>
    <property type="match status" value="1"/>
</dbReference>
<evidence type="ECO:0000256" key="3">
    <source>
        <dbReference type="ARBA" id="ARBA00010417"/>
    </source>
</evidence>
<dbReference type="InterPro" id="IPR000717">
    <property type="entry name" value="PCI_dom"/>
</dbReference>
<evidence type="ECO:0000256" key="1">
    <source>
        <dbReference type="ARBA" id="ARBA00004123"/>
    </source>
</evidence>
<evidence type="ECO:0000256" key="2">
    <source>
        <dbReference type="ARBA" id="ARBA00004496"/>
    </source>
</evidence>
<keyword evidence="7" id="KW-0539">Nucleus</keyword>
<dbReference type="InterPro" id="IPR036388">
    <property type="entry name" value="WH-like_DNA-bd_sf"/>
</dbReference>
<evidence type="ECO:0000256" key="4">
    <source>
        <dbReference type="ARBA" id="ARBA00014881"/>
    </source>
</evidence>
<dbReference type="OrthoDB" id="295656at2759"/>
<dbReference type="InterPro" id="IPR040134">
    <property type="entry name" value="PSMD12/CSN4"/>
</dbReference>
<dbReference type="AlphaFoldDB" id="A0A286UNK4"/>
<dbReference type="SUPFAM" id="SSF46785">
    <property type="entry name" value="Winged helix' DNA-binding domain"/>
    <property type="match status" value="1"/>
</dbReference>
<accession>A0A286UNK4</accession>
<proteinExistence type="inferred from homology"/>
<gene>
    <name evidence="10" type="ORF">PNOK_0380300</name>
</gene>
<dbReference type="Pfam" id="PF22241">
    <property type="entry name" value="PSMD12-CSN4_N"/>
    <property type="match status" value="1"/>
</dbReference>
<protein>
    <recommendedName>
        <fullName evidence="4">COP9 signalosome complex subunit 4</fullName>
    </recommendedName>
</protein>
<evidence type="ECO:0000256" key="6">
    <source>
        <dbReference type="ARBA" id="ARBA00022790"/>
    </source>
</evidence>
<feature type="region of interest" description="Disordered" evidence="8">
    <location>
        <begin position="300"/>
        <end position="319"/>
    </location>
</feature>
<evidence type="ECO:0000313" key="11">
    <source>
        <dbReference type="Proteomes" id="UP000217199"/>
    </source>
</evidence>
<dbReference type="GO" id="GO:0005829">
    <property type="term" value="C:cytosol"/>
    <property type="evidence" value="ECO:0007669"/>
    <property type="project" value="TreeGrafter"/>
</dbReference>
<keyword evidence="11" id="KW-1185">Reference proteome</keyword>
<name>A0A286UNK4_9AGAM</name>
<reference evidence="10 11" key="1">
    <citation type="journal article" date="2017" name="Mol. Ecol.">
        <title>Comparative and population genomic landscape of Phellinus noxius: A hypervariable fungus causing root rot in trees.</title>
        <authorList>
            <person name="Chung C.L."/>
            <person name="Lee T.J."/>
            <person name="Akiba M."/>
            <person name="Lee H.H."/>
            <person name="Kuo T.H."/>
            <person name="Liu D."/>
            <person name="Ke H.M."/>
            <person name="Yokoi T."/>
            <person name="Roa M.B."/>
            <person name="Lu M.J."/>
            <person name="Chang Y.Y."/>
            <person name="Ann P.J."/>
            <person name="Tsai J.N."/>
            <person name="Chen C.Y."/>
            <person name="Tzean S.S."/>
            <person name="Ota Y."/>
            <person name="Hattori T."/>
            <person name="Sahashi N."/>
            <person name="Liou R.F."/>
            <person name="Kikuchi T."/>
            <person name="Tsai I.J."/>
        </authorList>
    </citation>
    <scope>NUCLEOTIDE SEQUENCE [LARGE SCALE GENOMIC DNA]</scope>
    <source>
        <strain evidence="10 11">FFPRI411160</strain>
    </source>
</reference>
<evidence type="ECO:0000313" key="10">
    <source>
        <dbReference type="EMBL" id="PAV21176.1"/>
    </source>
</evidence>